<dbReference type="NCBIfam" id="TIGR02252">
    <property type="entry name" value="DREG-2"/>
    <property type="match status" value="1"/>
</dbReference>
<dbReference type="InterPro" id="IPR044924">
    <property type="entry name" value="HAD-SF_hydro_IA_REG-2-like_cap"/>
</dbReference>
<dbReference type="SUPFAM" id="SSF56784">
    <property type="entry name" value="HAD-like"/>
    <property type="match status" value="1"/>
</dbReference>
<dbReference type="EMBL" id="RSCK01000049">
    <property type="protein sequence ID" value="RUT09299.1"/>
    <property type="molecule type" value="Genomic_DNA"/>
</dbReference>
<dbReference type="InterPro" id="IPR051828">
    <property type="entry name" value="HAD-like_hydrolase_domain"/>
</dbReference>
<evidence type="ECO:0000313" key="1">
    <source>
        <dbReference type="EMBL" id="RUT09299.1"/>
    </source>
</evidence>
<name>A0AB37UF34_9CYAN</name>
<dbReference type="SFLD" id="SFLDS00003">
    <property type="entry name" value="Haloacid_Dehalogenase"/>
    <property type="match status" value="1"/>
</dbReference>
<dbReference type="Gene3D" id="1.10.150.720">
    <property type="entry name" value="Haloacid dehalogenase-like hydrolase"/>
    <property type="match status" value="1"/>
</dbReference>
<dbReference type="Proteomes" id="UP000282574">
    <property type="component" value="Unassembled WGS sequence"/>
</dbReference>
<comment type="caution">
    <text evidence="1">The sequence shown here is derived from an EMBL/GenBank/DDBJ whole genome shotgun (WGS) entry which is preliminary data.</text>
</comment>
<dbReference type="NCBIfam" id="TIGR01549">
    <property type="entry name" value="HAD-SF-IA-v1"/>
    <property type="match status" value="1"/>
</dbReference>
<proteinExistence type="predicted"/>
<dbReference type="InterPro" id="IPR006439">
    <property type="entry name" value="HAD-SF_hydro_IA"/>
</dbReference>
<dbReference type="InterPro" id="IPR023214">
    <property type="entry name" value="HAD_sf"/>
</dbReference>
<dbReference type="AlphaFoldDB" id="A0AB37UF34"/>
<dbReference type="PRINTS" id="PR00413">
    <property type="entry name" value="HADHALOGNASE"/>
</dbReference>
<dbReference type="CDD" id="cd16415">
    <property type="entry name" value="HAD_dREG-2_like"/>
    <property type="match status" value="1"/>
</dbReference>
<evidence type="ECO:0008006" key="3">
    <source>
        <dbReference type="Google" id="ProtNLM"/>
    </source>
</evidence>
<dbReference type="InterPro" id="IPR036412">
    <property type="entry name" value="HAD-like_sf"/>
</dbReference>
<reference evidence="1 2" key="1">
    <citation type="journal article" date="2019" name="Genome Biol. Evol.">
        <title>Day and night: Metabolic profiles and evolutionary relationships of six axenic non-marine cyanobacteria.</title>
        <authorList>
            <person name="Will S.E."/>
            <person name="Henke P."/>
            <person name="Boedeker C."/>
            <person name="Huang S."/>
            <person name="Brinkmann H."/>
            <person name="Rohde M."/>
            <person name="Jarek M."/>
            <person name="Friedl T."/>
            <person name="Seufert S."/>
            <person name="Schumacher M."/>
            <person name="Overmann J."/>
            <person name="Neumann-Schaal M."/>
            <person name="Petersen J."/>
        </authorList>
    </citation>
    <scope>NUCLEOTIDE SEQUENCE [LARGE SCALE GENOMIC DNA]</scope>
    <source>
        <strain evidence="1 2">SAG 39.79</strain>
    </source>
</reference>
<sequence>MDSELSDVKQPKVIFLDAVGTMFGVKGSVGEVYAQIAQPFGVTVPADRVNSAFYQSFKTAPPPVFPGKQPEELPQCEFEWWEAIARNTFQKAECLDSFTDFSGYFSQLYVHFSTAKPWVLYPDVLQALQSWQKLGIELGVLSNFDSRLHSVLQALDLSKFFTSVTISTEVGAAKPDPQIFAAALDKHQCSANLAWHVGDSLQEDYHGAKAAGLRAVWLQRRSVIGYQKES</sequence>
<organism evidence="1 2">
    <name type="scientific">Chroococcidiopsis cubana SAG 39.79</name>
    <dbReference type="NCBI Taxonomy" id="388085"/>
    <lineage>
        <taxon>Bacteria</taxon>
        <taxon>Bacillati</taxon>
        <taxon>Cyanobacteriota</taxon>
        <taxon>Cyanophyceae</taxon>
        <taxon>Chroococcidiopsidales</taxon>
        <taxon>Chroococcidiopsidaceae</taxon>
        <taxon>Chroococcidiopsis</taxon>
    </lineage>
</organism>
<gene>
    <name evidence="1" type="ORF">DSM107010_45950</name>
</gene>
<dbReference type="Pfam" id="PF00702">
    <property type="entry name" value="Hydrolase"/>
    <property type="match status" value="1"/>
</dbReference>
<evidence type="ECO:0000313" key="2">
    <source>
        <dbReference type="Proteomes" id="UP000282574"/>
    </source>
</evidence>
<dbReference type="InterPro" id="IPR011949">
    <property type="entry name" value="HAD-SF_hydro_IA_REG-2-like"/>
</dbReference>
<keyword evidence="2" id="KW-1185">Reference proteome</keyword>
<protein>
    <recommendedName>
        <fullName evidence="3">Hydrolase</fullName>
    </recommendedName>
</protein>
<accession>A0AB37UF34</accession>
<dbReference type="PANTHER" id="PTHR46191:SF2">
    <property type="entry name" value="HALOACID DEHALOGENASE-LIKE HYDROLASE DOMAIN-CONTAINING PROTEIN 3"/>
    <property type="match status" value="1"/>
</dbReference>
<dbReference type="Gene3D" id="3.40.50.1000">
    <property type="entry name" value="HAD superfamily/HAD-like"/>
    <property type="match status" value="1"/>
</dbReference>
<dbReference type="PANTHER" id="PTHR46191">
    <property type="match status" value="1"/>
</dbReference>
<dbReference type="SFLD" id="SFLDG01129">
    <property type="entry name" value="C1.5:_HAD__Beta-PGM__Phosphata"/>
    <property type="match status" value="1"/>
</dbReference>